<feature type="compositionally biased region" description="Basic and acidic residues" evidence="1">
    <location>
        <begin position="27"/>
        <end position="40"/>
    </location>
</feature>
<feature type="compositionally biased region" description="Polar residues" evidence="1">
    <location>
        <begin position="1"/>
        <end position="26"/>
    </location>
</feature>
<dbReference type="AlphaFoldDB" id="A0A183ERK4"/>
<evidence type="ECO:0000256" key="1">
    <source>
        <dbReference type="SAM" id="MobiDB-lite"/>
    </source>
</evidence>
<reference evidence="2 3" key="2">
    <citation type="submission" date="2018-11" db="EMBL/GenBank/DDBJ databases">
        <authorList>
            <consortium name="Pathogen Informatics"/>
        </authorList>
    </citation>
    <scope>NUCLEOTIDE SEQUENCE [LARGE SCALE GENOMIC DNA]</scope>
</reference>
<proteinExistence type="predicted"/>
<organism evidence="4">
    <name type="scientific">Gongylonema pulchrum</name>
    <dbReference type="NCBI Taxonomy" id="637853"/>
    <lineage>
        <taxon>Eukaryota</taxon>
        <taxon>Metazoa</taxon>
        <taxon>Ecdysozoa</taxon>
        <taxon>Nematoda</taxon>
        <taxon>Chromadorea</taxon>
        <taxon>Rhabditida</taxon>
        <taxon>Spirurina</taxon>
        <taxon>Spiruromorpha</taxon>
        <taxon>Spiruroidea</taxon>
        <taxon>Gongylonematidae</taxon>
        <taxon>Gongylonema</taxon>
    </lineage>
</organism>
<protein>
    <submittedName>
        <fullName evidence="4">Cytospin-A</fullName>
    </submittedName>
</protein>
<dbReference type="OrthoDB" id="5919401at2759"/>
<dbReference type="Proteomes" id="UP000271098">
    <property type="component" value="Unassembled WGS sequence"/>
</dbReference>
<accession>A0A183ERK4</accession>
<dbReference type="WBParaSite" id="GPUH_0002362501-mRNA-1">
    <property type="protein sequence ID" value="GPUH_0002362501-mRNA-1"/>
    <property type="gene ID" value="GPUH_0002362501"/>
</dbReference>
<evidence type="ECO:0000313" key="3">
    <source>
        <dbReference type="Proteomes" id="UP000271098"/>
    </source>
</evidence>
<keyword evidence="3" id="KW-1185">Reference proteome</keyword>
<reference evidence="4" key="1">
    <citation type="submission" date="2016-06" db="UniProtKB">
        <authorList>
            <consortium name="WormBaseParasite"/>
        </authorList>
    </citation>
    <scope>IDENTIFICATION</scope>
</reference>
<sequence>MGCRFSRSSSDTELELNTDSVTGLNRSSEKLPHSESKTRSVSEQLKLSNLTAPIVSENSIGGATTSFSSTRNARPLVRRDTPARSAFLDRATSKPKVLSSIQESNAIYVNKPLGQVGSTSQADFFRMLDEKIAQVS</sequence>
<name>A0A183ERK4_9BILA</name>
<dbReference type="EMBL" id="UYRT01098307">
    <property type="protein sequence ID" value="VDN41694.1"/>
    <property type="molecule type" value="Genomic_DNA"/>
</dbReference>
<gene>
    <name evidence="2" type="ORF">GPUH_LOCUS23596</name>
</gene>
<evidence type="ECO:0000313" key="4">
    <source>
        <dbReference type="WBParaSite" id="GPUH_0002362501-mRNA-1"/>
    </source>
</evidence>
<feature type="region of interest" description="Disordered" evidence="1">
    <location>
        <begin position="1"/>
        <end position="43"/>
    </location>
</feature>
<evidence type="ECO:0000313" key="2">
    <source>
        <dbReference type="EMBL" id="VDN41694.1"/>
    </source>
</evidence>